<sequence>MRPLDGVLPTALEGLHQRRETLKSLQEIDKLLRDELETTPPSATTRGSGFGSGRHPPKNPRYWLKEPIVPGPAAYVVSKADRLVKPNVAGSGACGLRSGVCCRFQPCECKNQRDERVEMPLKDATEKLQDTKQARRSSPALVAYSRRSATEPDFQTREQQRRVAAVQAAKQQWKLLGLNTMPNYCWTERRAGAGGALPMSRSTSRDGTGHSTTKARLQKLLIADRKARKCEIDASRYANSTEATVELRTVSDSLVAMAKLPGRDTVCCRRKNQRIVTAFGR</sequence>
<feature type="region of interest" description="Disordered" evidence="1">
    <location>
        <begin position="33"/>
        <end position="61"/>
    </location>
</feature>
<protein>
    <submittedName>
        <fullName evidence="2">Uncharacterized protein</fullName>
    </submittedName>
</protein>
<keyword evidence="3" id="KW-1185">Reference proteome</keyword>
<dbReference type="EMBL" id="NBNE01000001">
    <property type="protein sequence ID" value="OWZ24845.1"/>
    <property type="molecule type" value="Genomic_DNA"/>
</dbReference>
<evidence type="ECO:0000313" key="2">
    <source>
        <dbReference type="EMBL" id="OWZ24845.1"/>
    </source>
</evidence>
<reference evidence="3" key="1">
    <citation type="submission" date="2017-03" db="EMBL/GenBank/DDBJ databases">
        <title>Phytopthora megakarya and P. palmivora, two closely related causual agents of cacao black pod achieved similar genome size and gene model numbers by different mechanisms.</title>
        <authorList>
            <person name="Ali S."/>
            <person name="Shao J."/>
            <person name="Larry D.J."/>
            <person name="Kronmiller B."/>
            <person name="Shen D."/>
            <person name="Strem M.D."/>
            <person name="Melnick R.L."/>
            <person name="Guiltinan M.J."/>
            <person name="Tyler B.M."/>
            <person name="Meinhardt L.W."/>
            <person name="Bailey B.A."/>
        </authorList>
    </citation>
    <scope>NUCLEOTIDE SEQUENCE [LARGE SCALE GENOMIC DNA]</scope>
    <source>
        <strain evidence="3">zdho120</strain>
    </source>
</reference>
<evidence type="ECO:0000256" key="1">
    <source>
        <dbReference type="SAM" id="MobiDB-lite"/>
    </source>
</evidence>
<name>A0A225X433_9STRA</name>
<dbReference type="OrthoDB" id="166297at2759"/>
<comment type="caution">
    <text evidence="2">The sequence shown here is derived from an EMBL/GenBank/DDBJ whole genome shotgun (WGS) entry which is preliminary data.</text>
</comment>
<gene>
    <name evidence="2" type="ORF">PHMEG_00026</name>
</gene>
<evidence type="ECO:0000313" key="3">
    <source>
        <dbReference type="Proteomes" id="UP000198211"/>
    </source>
</evidence>
<dbReference type="AlphaFoldDB" id="A0A225X433"/>
<dbReference type="Proteomes" id="UP000198211">
    <property type="component" value="Unassembled WGS sequence"/>
</dbReference>
<organism evidence="2 3">
    <name type="scientific">Phytophthora megakarya</name>
    <dbReference type="NCBI Taxonomy" id="4795"/>
    <lineage>
        <taxon>Eukaryota</taxon>
        <taxon>Sar</taxon>
        <taxon>Stramenopiles</taxon>
        <taxon>Oomycota</taxon>
        <taxon>Peronosporomycetes</taxon>
        <taxon>Peronosporales</taxon>
        <taxon>Peronosporaceae</taxon>
        <taxon>Phytophthora</taxon>
    </lineage>
</organism>
<proteinExistence type="predicted"/>
<accession>A0A225X433</accession>